<reference evidence="2" key="1">
    <citation type="submission" date="2018-05" db="EMBL/GenBank/DDBJ databases">
        <authorList>
            <person name="Lanie J.A."/>
            <person name="Ng W.-L."/>
            <person name="Kazmierczak K.M."/>
            <person name="Andrzejewski T.M."/>
            <person name="Davidsen T.M."/>
            <person name="Wayne K.J."/>
            <person name="Tettelin H."/>
            <person name="Glass J.I."/>
            <person name="Rusch D."/>
            <person name="Podicherti R."/>
            <person name="Tsui H.-C.T."/>
            <person name="Winkler M.E."/>
        </authorList>
    </citation>
    <scope>NUCLEOTIDE SEQUENCE</scope>
</reference>
<protein>
    <submittedName>
        <fullName evidence="2">Uncharacterized protein</fullName>
    </submittedName>
</protein>
<dbReference type="AlphaFoldDB" id="A0A382EKG7"/>
<accession>A0A382EKG7</accession>
<evidence type="ECO:0000313" key="2">
    <source>
        <dbReference type="EMBL" id="SVB50975.1"/>
    </source>
</evidence>
<sequence length="153" mass="16660">VESLEKGEVSAPSEQSAVEESTQPDGNLSMAQYATQLLERRESREEEPDGEPEEALESAGEESADEGDPLAEAMQEEAPDEPEPPAGETEPKTQPTGHNVDLDSLSEEETTALAKQLNASAVKRFGKLTAQKKTLAERNLALERRIREQDAQT</sequence>
<organism evidence="2">
    <name type="scientific">marine metagenome</name>
    <dbReference type="NCBI Taxonomy" id="408172"/>
    <lineage>
        <taxon>unclassified sequences</taxon>
        <taxon>metagenomes</taxon>
        <taxon>ecological metagenomes</taxon>
    </lineage>
</organism>
<evidence type="ECO:0000256" key="1">
    <source>
        <dbReference type="SAM" id="MobiDB-lite"/>
    </source>
</evidence>
<feature type="region of interest" description="Disordered" evidence="1">
    <location>
        <begin position="1"/>
        <end position="110"/>
    </location>
</feature>
<feature type="non-terminal residue" evidence="2">
    <location>
        <position position="153"/>
    </location>
</feature>
<proteinExistence type="predicted"/>
<feature type="compositionally biased region" description="Acidic residues" evidence="1">
    <location>
        <begin position="45"/>
        <end position="83"/>
    </location>
</feature>
<feature type="non-terminal residue" evidence="2">
    <location>
        <position position="1"/>
    </location>
</feature>
<gene>
    <name evidence="2" type="ORF">METZ01_LOCUS203829</name>
</gene>
<name>A0A382EKG7_9ZZZZ</name>
<dbReference type="EMBL" id="UINC01044898">
    <property type="protein sequence ID" value="SVB50975.1"/>
    <property type="molecule type" value="Genomic_DNA"/>
</dbReference>
<feature type="compositionally biased region" description="Polar residues" evidence="1">
    <location>
        <begin position="12"/>
        <end position="35"/>
    </location>
</feature>